<accession>A0ACB0FHI8</accession>
<gene>
    <name evidence="1" type="ORF">MRATA1EN3_LOCUS23672</name>
</gene>
<organism evidence="1 2">
    <name type="scientific">Rangifer tarandus platyrhynchus</name>
    <name type="common">Svalbard reindeer</name>
    <dbReference type="NCBI Taxonomy" id="3082113"/>
    <lineage>
        <taxon>Eukaryota</taxon>
        <taxon>Metazoa</taxon>
        <taxon>Chordata</taxon>
        <taxon>Craniata</taxon>
        <taxon>Vertebrata</taxon>
        <taxon>Euteleostomi</taxon>
        <taxon>Mammalia</taxon>
        <taxon>Eutheria</taxon>
        <taxon>Laurasiatheria</taxon>
        <taxon>Artiodactyla</taxon>
        <taxon>Ruminantia</taxon>
        <taxon>Pecora</taxon>
        <taxon>Cervidae</taxon>
        <taxon>Odocoileinae</taxon>
        <taxon>Rangifer</taxon>
    </lineage>
</organism>
<proteinExistence type="predicted"/>
<evidence type="ECO:0000313" key="1">
    <source>
        <dbReference type="EMBL" id="CAI9712459.1"/>
    </source>
</evidence>
<dbReference type="Proteomes" id="UP001162501">
    <property type="component" value="Chromosome 7"/>
</dbReference>
<protein>
    <submittedName>
        <fullName evidence="1">Uncharacterized protein</fullName>
    </submittedName>
</protein>
<reference evidence="1" key="1">
    <citation type="submission" date="2023-05" db="EMBL/GenBank/DDBJ databases">
        <authorList>
            <consortium name="ELIXIR-Norway"/>
        </authorList>
    </citation>
    <scope>NUCLEOTIDE SEQUENCE</scope>
</reference>
<evidence type="ECO:0000313" key="2">
    <source>
        <dbReference type="Proteomes" id="UP001162501"/>
    </source>
</evidence>
<name>A0ACB0FHI8_RANTA</name>
<sequence length="577" mass="63759">MEAGARGVAGVIFPARRSSASRPLGMWGRPRPAPAVSDPRWPQHSVRVRLGLAPYRVWNVSDPLQILYKCLLMMERNNLETGEEGPSPASLAPRALVTLVLLRLCLLPGVRASASLLGRRASSLRAPHGPGTRPRCDLPGAAPPPRARKAAGSADPEPRGPGDPAPGPRHGAPRVSSYHWPSRGGGEAATLPRRRATSQGAGSLGPALNLNSEIRAAGGLRKRNDVRPAGRAPRAPPHSRNRRFSRHLPPASRRARAPRSEARGRRERTRGMARGADGGDGARVWQHVFLLPEYLKDASKKTKSGLVFVKLANPCSGEGAIYLFNMCLPQLFEIKVFKEKNRSWFINESVQSGGLLHFATPVDPLFLLLHYLIKADKEGKFQPLDQVVMDDMFPDCILLLKLPELEKLLRHVTEEKEIDKKKYYKYSKEKTLKWLEKKVNQTMAALKTNKVNVSARVQSTAFFSGGQVSSDKEEDYVRYAHGLISDYIPKQLSDDLSKYLKLPEPPASVRNPPSKKAKLSDEPVQAKEDYTKFNSKDFKTVKKNSKMTAAQKALAKVDKSGMKSIDSFFGAKHVKKK</sequence>
<dbReference type="EMBL" id="OX596091">
    <property type="protein sequence ID" value="CAI9712459.1"/>
    <property type="molecule type" value="Genomic_DNA"/>
</dbReference>